<dbReference type="KEGG" id="ccro:CMC5_025890"/>
<dbReference type="EMBL" id="CP012159">
    <property type="protein sequence ID" value="AKT38443.1"/>
    <property type="molecule type" value="Genomic_DNA"/>
</dbReference>
<accession>A0A0K1ECZ0</accession>
<dbReference type="OrthoDB" id="5496340at2"/>
<feature type="domain" description="PPM-type phosphatase" evidence="2">
    <location>
        <begin position="25"/>
        <end position="272"/>
    </location>
</feature>
<dbReference type="CDD" id="cd00143">
    <property type="entry name" value="PP2Cc"/>
    <property type="match status" value="1"/>
</dbReference>
<dbReference type="InterPro" id="IPR001932">
    <property type="entry name" value="PPM-type_phosphatase-like_dom"/>
</dbReference>
<reference evidence="3 4" key="1">
    <citation type="submission" date="2015-07" db="EMBL/GenBank/DDBJ databases">
        <title>Genome analysis of myxobacterium Chondromyces crocatus Cm c5 reveals a high potential for natural compound synthesis and the genetic basis for the loss of fruiting body formation.</title>
        <authorList>
            <person name="Zaburannyi N."/>
            <person name="Bunk B."/>
            <person name="Maier J."/>
            <person name="Overmann J."/>
            <person name="Mueller R."/>
        </authorList>
    </citation>
    <scope>NUCLEOTIDE SEQUENCE [LARGE SCALE GENOMIC DNA]</scope>
    <source>
        <strain evidence="3 4">Cm c5</strain>
    </source>
</reference>
<evidence type="ECO:0000313" key="4">
    <source>
        <dbReference type="Proteomes" id="UP000067626"/>
    </source>
</evidence>
<evidence type="ECO:0000256" key="1">
    <source>
        <dbReference type="SAM" id="MobiDB-lite"/>
    </source>
</evidence>
<evidence type="ECO:0000313" key="3">
    <source>
        <dbReference type="EMBL" id="AKT38443.1"/>
    </source>
</evidence>
<dbReference type="InterPro" id="IPR015655">
    <property type="entry name" value="PP2C"/>
</dbReference>
<feature type="region of interest" description="Disordered" evidence="1">
    <location>
        <begin position="278"/>
        <end position="323"/>
    </location>
</feature>
<name>A0A0K1ECZ0_CHOCO</name>
<dbReference type="Gene3D" id="3.60.40.10">
    <property type="entry name" value="PPM-type phosphatase domain"/>
    <property type="match status" value="1"/>
</dbReference>
<protein>
    <submittedName>
        <fullName evidence="3">Phosphoprotein phosphatase</fullName>
    </submittedName>
</protein>
<dbReference type="NCBIfam" id="NF033484">
    <property type="entry name" value="Stp1_PP2C_phos"/>
    <property type="match status" value="1"/>
</dbReference>
<dbReference type="AlphaFoldDB" id="A0A0K1ECZ0"/>
<dbReference type="InterPro" id="IPR036457">
    <property type="entry name" value="PPM-type-like_dom_sf"/>
</dbReference>
<dbReference type="PANTHER" id="PTHR47992">
    <property type="entry name" value="PROTEIN PHOSPHATASE"/>
    <property type="match status" value="1"/>
</dbReference>
<gene>
    <name evidence="3" type="ORF">CMC5_025890</name>
</gene>
<dbReference type="GO" id="GO:0004722">
    <property type="term" value="F:protein serine/threonine phosphatase activity"/>
    <property type="evidence" value="ECO:0007669"/>
    <property type="project" value="InterPro"/>
</dbReference>
<dbReference type="SMART" id="SM00332">
    <property type="entry name" value="PP2Cc"/>
    <property type="match status" value="1"/>
</dbReference>
<dbReference type="SUPFAM" id="SSF81606">
    <property type="entry name" value="PP2C-like"/>
    <property type="match status" value="1"/>
</dbReference>
<keyword evidence="4" id="KW-1185">Reference proteome</keyword>
<dbReference type="Proteomes" id="UP000067626">
    <property type="component" value="Chromosome"/>
</dbReference>
<sequence length="323" mass="35382">MKRNVVPTLRPGDIPRNHEVLRAVASGLTDVGLQRDHNEDSYAVLSEYDLFIVADGMGGHRAGDVASRMATESIADFFRTTAREDATWPFHFDTSLSEEENRLVAGIRVANRQIFERSLRSRDCAGMGTTVVGALFSRKKNRLYVGHVGDSRAYRVRGGLIEQLTRDHSLFNDYIAAMPDLTEEQRAELPRNVITRALGMQDNVVVDLMSDDPQIGDVFLLCSDGLSGMLADEQILETVQSTGDVSEICRRLVTRANEHGGDDNITVLAIRFQEEGALPDPLDAPTEPEGVAIHASDLQAASEQVTPTAPIAAPTRQSPPDES</sequence>
<dbReference type="STRING" id="52.CMC5_025890"/>
<dbReference type="PROSITE" id="PS51746">
    <property type="entry name" value="PPM_2"/>
    <property type="match status" value="1"/>
</dbReference>
<proteinExistence type="predicted"/>
<evidence type="ECO:0000259" key="2">
    <source>
        <dbReference type="PROSITE" id="PS51746"/>
    </source>
</evidence>
<organism evidence="3 4">
    <name type="scientific">Chondromyces crocatus</name>
    <dbReference type="NCBI Taxonomy" id="52"/>
    <lineage>
        <taxon>Bacteria</taxon>
        <taxon>Pseudomonadati</taxon>
        <taxon>Myxococcota</taxon>
        <taxon>Polyangia</taxon>
        <taxon>Polyangiales</taxon>
        <taxon>Polyangiaceae</taxon>
        <taxon>Chondromyces</taxon>
    </lineage>
</organism>
<dbReference type="SMART" id="SM00331">
    <property type="entry name" value="PP2C_SIG"/>
    <property type="match status" value="1"/>
</dbReference>
<dbReference type="Pfam" id="PF13672">
    <property type="entry name" value="PP2C_2"/>
    <property type="match status" value="1"/>
</dbReference>